<evidence type="ECO:0000256" key="2">
    <source>
        <dbReference type="ARBA" id="ARBA00022727"/>
    </source>
</evidence>
<keyword evidence="5" id="KW-0963">Cytoplasm</keyword>
<evidence type="ECO:0000256" key="7">
    <source>
        <dbReference type="RuleBase" id="RU003331"/>
    </source>
</evidence>
<feature type="region of interest" description="NMP" evidence="5">
    <location>
        <begin position="30"/>
        <end position="59"/>
    </location>
</feature>
<evidence type="ECO:0000256" key="4">
    <source>
        <dbReference type="ARBA" id="ARBA00022777"/>
    </source>
</evidence>
<comment type="caution">
    <text evidence="5">Lacks conserved residue(s) required for the propagation of feature annotation.</text>
</comment>
<keyword evidence="5 7" id="KW-0067">ATP-binding</keyword>
<dbReference type="NCBIfam" id="NF011104">
    <property type="entry name" value="PRK14531.1"/>
    <property type="match status" value="1"/>
</dbReference>
<comment type="pathway">
    <text evidence="5">Purine metabolism; AMP biosynthesis via salvage pathway; AMP from ADP: step 1/1.</text>
</comment>
<feature type="binding site" evidence="5">
    <location>
        <position position="127"/>
    </location>
    <ligand>
        <name>ATP</name>
        <dbReference type="ChEBI" id="CHEBI:30616"/>
    </ligand>
</feature>
<dbReference type="InterPro" id="IPR000850">
    <property type="entry name" value="Adenylat/UMP-CMP_kin"/>
</dbReference>
<dbReference type="GO" id="GO:0005737">
    <property type="term" value="C:cytoplasm"/>
    <property type="evidence" value="ECO:0007669"/>
    <property type="project" value="UniProtKB-SubCell"/>
</dbReference>
<comment type="caution">
    <text evidence="8">The sequence shown here is derived from an EMBL/GenBank/DDBJ whole genome shotgun (WGS) entry which is preliminary data.</text>
</comment>
<evidence type="ECO:0000313" key="9">
    <source>
        <dbReference type="Proteomes" id="UP000317421"/>
    </source>
</evidence>
<keyword evidence="9" id="KW-1185">Reference proteome</keyword>
<protein>
    <recommendedName>
        <fullName evidence="5 7">Adenylate kinase</fullName>
        <shortName evidence="5">AK</shortName>
        <ecNumber evidence="5 7">2.7.4.3</ecNumber>
    </recommendedName>
    <alternativeName>
        <fullName evidence="5">ATP-AMP transphosphorylase</fullName>
    </alternativeName>
    <alternativeName>
        <fullName evidence="5">ATP:AMP phosphotransferase</fullName>
    </alternativeName>
    <alternativeName>
        <fullName evidence="5">Adenylate monophosphate kinase</fullName>
    </alternativeName>
</protein>
<dbReference type="GO" id="GO:0044209">
    <property type="term" value="P:AMP salvage"/>
    <property type="evidence" value="ECO:0007669"/>
    <property type="project" value="UniProtKB-UniRule"/>
</dbReference>
<dbReference type="OrthoDB" id="9805030at2"/>
<dbReference type="EMBL" id="SJPR01000003">
    <property type="protein sequence ID" value="TWT96668.1"/>
    <property type="molecule type" value="Genomic_DNA"/>
</dbReference>
<gene>
    <name evidence="5 8" type="primary">adk</name>
    <name evidence="8" type="ORF">Pla108_24420</name>
</gene>
<dbReference type="CDD" id="cd01428">
    <property type="entry name" value="ADK"/>
    <property type="match status" value="1"/>
</dbReference>
<dbReference type="InterPro" id="IPR027417">
    <property type="entry name" value="P-loop_NTPase"/>
</dbReference>
<feature type="binding site" evidence="5">
    <location>
        <position position="168"/>
    </location>
    <ligand>
        <name>ATP</name>
        <dbReference type="ChEBI" id="CHEBI:30616"/>
    </ligand>
</feature>
<dbReference type="NCBIfam" id="NF001381">
    <property type="entry name" value="PRK00279.1-3"/>
    <property type="match status" value="1"/>
</dbReference>
<dbReference type="Proteomes" id="UP000317421">
    <property type="component" value="Unassembled WGS sequence"/>
</dbReference>
<keyword evidence="4 5" id="KW-0418">Kinase</keyword>
<comment type="subunit">
    <text evidence="5 7">Monomer.</text>
</comment>
<keyword evidence="2 5" id="KW-0545">Nucleotide biosynthesis</keyword>
<evidence type="ECO:0000256" key="5">
    <source>
        <dbReference type="HAMAP-Rule" id="MF_00235"/>
    </source>
</evidence>
<evidence type="ECO:0000313" key="8">
    <source>
        <dbReference type="EMBL" id="TWT96668.1"/>
    </source>
</evidence>
<feature type="binding site" evidence="5">
    <location>
        <position position="92"/>
    </location>
    <ligand>
        <name>AMP</name>
        <dbReference type="ChEBI" id="CHEBI:456215"/>
    </ligand>
</feature>
<dbReference type="Pfam" id="PF00406">
    <property type="entry name" value="ADK"/>
    <property type="match status" value="1"/>
</dbReference>
<dbReference type="PANTHER" id="PTHR23359">
    <property type="entry name" value="NUCLEOTIDE KINASE"/>
    <property type="match status" value="1"/>
</dbReference>
<proteinExistence type="inferred from homology"/>
<name>A0A5C6ABJ7_9BACT</name>
<feature type="binding site" evidence="5">
    <location>
        <position position="36"/>
    </location>
    <ligand>
        <name>AMP</name>
        <dbReference type="ChEBI" id="CHEBI:456215"/>
    </ligand>
</feature>
<dbReference type="PROSITE" id="PS00113">
    <property type="entry name" value="ADENYLATE_KINASE"/>
    <property type="match status" value="1"/>
</dbReference>
<accession>A0A5C6ABJ7</accession>
<dbReference type="SUPFAM" id="SSF52540">
    <property type="entry name" value="P-loop containing nucleoside triphosphate hydrolases"/>
    <property type="match status" value="1"/>
</dbReference>
<dbReference type="RefSeq" id="WP_146445188.1">
    <property type="nucleotide sequence ID" value="NZ_SJPR01000003.1"/>
</dbReference>
<evidence type="ECO:0000256" key="1">
    <source>
        <dbReference type="ARBA" id="ARBA00022679"/>
    </source>
</evidence>
<feature type="binding site" evidence="5">
    <location>
        <position position="31"/>
    </location>
    <ligand>
        <name>AMP</name>
        <dbReference type="ChEBI" id="CHEBI:456215"/>
    </ligand>
</feature>
<dbReference type="AlphaFoldDB" id="A0A5C6ABJ7"/>
<dbReference type="GO" id="GO:0005524">
    <property type="term" value="F:ATP binding"/>
    <property type="evidence" value="ECO:0007669"/>
    <property type="project" value="UniProtKB-UniRule"/>
</dbReference>
<comment type="similarity">
    <text evidence="5 6">Belongs to the adenylate kinase family.</text>
</comment>
<organism evidence="8 9">
    <name type="scientific">Botrimarina colliarenosi</name>
    <dbReference type="NCBI Taxonomy" id="2528001"/>
    <lineage>
        <taxon>Bacteria</taxon>
        <taxon>Pseudomonadati</taxon>
        <taxon>Planctomycetota</taxon>
        <taxon>Planctomycetia</taxon>
        <taxon>Pirellulales</taxon>
        <taxon>Lacipirellulaceae</taxon>
        <taxon>Botrimarina</taxon>
    </lineage>
</organism>
<feature type="binding site" evidence="5">
    <location>
        <begin position="85"/>
        <end position="88"/>
    </location>
    <ligand>
        <name>AMP</name>
        <dbReference type="ChEBI" id="CHEBI:456215"/>
    </ligand>
</feature>
<evidence type="ECO:0000256" key="3">
    <source>
        <dbReference type="ARBA" id="ARBA00022741"/>
    </source>
</evidence>
<evidence type="ECO:0000256" key="6">
    <source>
        <dbReference type="RuleBase" id="RU003330"/>
    </source>
</evidence>
<comment type="catalytic activity">
    <reaction evidence="5 7">
        <text>AMP + ATP = 2 ADP</text>
        <dbReference type="Rhea" id="RHEA:12973"/>
        <dbReference type="ChEBI" id="CHEBI:30616"/>
        <dbReference type="ChEBI" id="CHEBI:456215"/>
        <dbReference type="ChEBI" id="CHEBI:456216"/>
        <dbReference type="EC" id="2.7.4.3"/>
    </reaction>
</comment>
<keyword evidence="3 5" id="KW-0547">Nucleotide-binding</keyword>
<dbReference type="Gene3D" id="3.40.50.300">
    <property type="entry name" value="P-loop containing nucleotide triphosphate hydrolases"/>
    <property type="match status" value="1"/>
</dbReference>
<dbReference type="GO" id="GO:0004017">
    <property type="term" value="F:AMP kinase activity"/>
    <property type="evidence" value="ECO:0007669"/>
    <property type="project" value="UniProtKB-UniRule"/>
</dbReference>
<reference evidence="8 9" key="1">
    <citation type="submission" date="2019-02" db="EMBL/GenBank/DDBJ databases">
        <title>Deep-cultivation of Planctomycetes and their phenomic and genomic characterization uncovers novel biology.</title>
        <authorList>
            <person name="Wiegand S."/>
            <person name="Jogler M."/>
            <person name="Boedeker C."/>
            <person name="Pinto D."/>
            <person name="Vollmers J."/>
            <person name="Rivas-Marin E."/>
            <person name="Kohn T."/>
            <person name="Peeters S.H."/>
            <person name="Heuer A."/>
            <person name="Rast P."/>
            <person name="Oberbeckmann S."/>
            <person name="Bunk B."/>
            <person name="Jeske O."/>
            <person name="Meyerdierks A."/>
            <person name="Storesund J.E."/>
            <person name="Kallscheuer N."/>
            <person name="Luecker S."/>
            <person name="Lage O.M."/>
            <person name="Pohl T."/>
            <person name="Merkel B.J."/>
            <person name="Hornburger P."/>
            <person name="Mueller R.-W."/>
            <person name="Bruemmer F."/>
            <person name="Labrenz M."/>
            <person name="Spormann A.M."/>
            <person name="Op Den Camp H."/>
            <person name="Overmann J."/>
            <person name="Amann R."/>
            <person name="Jetten M.S.M."/>
            <person name="Mascher T."/>
            <person name="Medema M.H."/>
            <person name="Devos D.P."/>
            <person name="Kaster A.-K."/>
            <person name="Ovreas L."/>
            <person name="Rohde M."/>
            <person name="Galperin M.Y."/>
            <person name="Jogler C."/>
        </authorList>
    </citation>
    <scope>NUCLEOTIDE SEQUENCE [LARGE SCALE GENOMIC DNA]</scope>
    <source>
        <strain evidence="8 9">Pla108</strain>
    </source>
</reference>
<feature type="binding site" evidence="5">
    <location>
        <begin position="10"/>
        <end position="15"/>
    </location>
    <ligand>
        <name>ATP</name>
        <dbReference type="ChEBI" id="CHEBI:30616"/>
    </ligand>
</feature>
<dbReference type="EC" id="2.7.4.3" evidence="5 7"/>
<dbReference type="PRINTS" id="PR00094">
    <property type="entry name" value="ADENYLTKNASE"/>
</dbReference>
<comment type="subcellular location">
    <subcellularLocation>
        <location evidence="5 7">Cytoplasm</location>
    </subcellularLocation>
</comment>
<dbReference type="UniPathway" id="UPA00588">
    <property type="reaction ID" value="UER00649"/>
</dbReference>
<dbReference type="HAMAP" id="MF_00235">
    <property type="entry name" value="Adenylate_kinase_Adk"/>
    <property type="match status" value="1"/>
</dbReference>
<feature type="binding site" evidence="5">
    <location>
        <position position="140"/>
    </location>
    <ligand>
        <name>AMP</name>
        <dbReference type="ChEBI" id="CHEBI:456215"/>
    </ligand>
</feature>
<keyword evidence="1 5" id="KW-0808">Transferase</keyword>
<dbReference type="NCBIfam" id="NF011100">
    <property type="entry name" value="PRK14527.1"/>
    <property type="match status" value="1"/>
</dbReference>
<dbReference type="NCBIfam" id="NF011105">
    <property type="entry name" value="PRK14532.1"/>
    <property type="match status" value="1"/>
</dbReference>
<feature type="binding site" evidence="5">
    <location>
        <position position="129"/>
    </location>
    <ligand>
        <name>AMP</name>
        <dbReference type="ChEBI" id="CHEBI:456215"/>
    </ligand>
</feature>
<sequence>MRVVFIGPPGAGKGTQSLRVAKSLGLTHLSTGDILRKSRDEGQAIGLEAAKYFESGRLAPDELVIQLVEDRLDDPDCQNGYLFDGFPRTLRQAKALDALLAKRGKPLNAVIEFVIPEAELFVRLSSRGREDDSEETVRERLRLYASSTAPLLGYYEERGVLCRVDALGTPDEVFGRVVADLEERRTA</sequence>
<comment type="function">
    <text evidence="5">Catalyzes the reversible transfer of the terminal phosphate group between ATP and AMP. Plays an important role in cellular energy homeostasis and in adenine nucleotide metabolism.</text>
</comment>
<comment type="domain">
    <text evidence="5">Consists of three domains, a large central CORE domain and two small peripheral domains, NMPbind and LID, which undergo movements during catalysis. The LID domain closes over the site of phosphoryl transfer upon ATP binding. Assembling and dissambling the active center during each catalytic cycle provides an effective means to prevent ATP hydrolysis.</text>
</comment>
<dbReference type="InterPro" id="IPR033690">
    <property type="entry name" value="Adenylat_kinase_CS"/>
</dbReference>